<dbReference type="InterPro" id="IPR009875">
    <property type="entry name" value="PilZ_domain"/>
</dbReference>
<comment type="caution">
    <text evidence="2">The sequence shown here is derived from an EMBL/GenBank/DDBJ whole genome shotgun (WGS) entry which is preliminary data.</text>
</comment>
<reference evidence="2" key="2">
    <citation type="submission" date="2023-07" db="EMBL/GenBank/DDBJ databases">
        <authorList>
            <person name="Sun H."/>
        </authorList>
    </citation>
    <scope>NUCLEOTIDE SEQUENCE</scope>
    <source>
        <strain evidence="2">05753</strain>
    </source>
</reference>
<proteinExistence type="predicted"/>
<feature type="domain" description="PilZ" evidence="1">
    <location>
        <begin position="25"/>
        <end position="97"/>
    </location>
</feature>
<keyword evidence="3" id="KW-1185">Reference proteome</keyword>
<name>A0ABT8SZK1_9HYPH</name>
<evidence type="ECO:0000313" key="3">
    <source>
        <dbReference type="Proteomes" id="UP001169006"/>
    </source>
</evidence>
<gene>
    <name evidence="2" type="ORF">Q2T52_16175</name>
</gene>
<protein>
    <submittedName>
        <fullName evidence="2">PilZ domain-containing protein</fullName>
    </submittedName>
</protein>
<dbReference type="RefSeq" id="WP_302077830.1">
    <property type="nucleotide sequence ID" value="NZ_JAUKWQ010000005.1"/>
</dbReference>
<reference evidence="2" key="1">
    <citation type="journal article" date="2015" name="Int. J. Syst. Evol. Microbiol.">
        <title>Rhizobium oryzicola sp. nov., potential plant-growth-promoting endophytic bacteria isolated from rice roots.</title>
        <authorList>
            <person name="Zhang X.X."/>
            <person name="Gao J.S."/>
            <person name="Cao Y.H."/>
            <person name="Sheirdil R.A."/>
            <person name="Wang X.C."/>
            <person name="Zhang L."/>
        </authorList>
    </citation>
    <scope>NUCLEOTIDE SEQUENCE</scope>
    <source>
        <strain evidence="2">05753</strain>
    </source>
</reference>
<dbReference type="Proteomes" id="UP001169006">
    <property type="component" value="Unassembled WGS sequence"/>
</dbReference>
<dbReference type="SUPFAM" id="SSF141371">
    <property type="entry name" value="PilZ domain-like"/>
    <property type="match status" value="1"/>
</dbReference>
<evidence type="ECO:0000259" key="1">
    <source>
        <dbReference type="Pfam" id="PF07238"/>
    </source>
</evidence>
<evidence type="ECO:0000313" key="2">
    <source>
        <dbReference type="EMBL" id="MDO1583624.1"/>
    </source>
</evidence>
<accession>A0ABT8SZK1</accession>
<dbReference type="Pfam" id="PF07238">
    <property type="entry name" value="PilZ"/>
    <property type="match status" value="1"/>
</dbReference>
<dbReference type="EMBL" id="JAUKWQ010000005">
    <property type="protein sequence ID" value="MDO1583624.1"/>
    <property type="molecule type" value="Genomic_DNA"/>
</dbReference>
<sequence length="102" mass="10985">MNQSILSQVAKSKDILAQVLKFKARRTMRSQCDMQGMMSCKEWSIPVTITNLSDGGLAVSLSEENVATVGTKVQIESAVTGQVRGTVRWTDGVTAGIELKPA</sequence>
<organism evidence="2 3">
    <name type="scientific">Rhizobium oryzicola</name>
    <dbReference type="NCBI Taxonomy" id="1232668"/>
    <lineage>
        <taxon>Bacteria</taxon>
        <taxon>Pseudomonadati</taxon>
        <taxon>Pseudomonadota</taxon>
        <taxon>Alphaproteobacteria</taxon>
        <taxon>Hyphomicrobiales</taxon>
        <taxon>Rhizobiaceae</taxon>
        <taxon>Rhizobium/Agrobacterium group</taxon>
        <taxon>Rhizobium</taxon>
    </lineage>
</organism>